<accession>A0A7R9M5J6</accession>
<keyword evidence="2" id="KW-0446">Lipid-binding</keyword>
<gene>
    <name evidence="3" type="ORF">ONB1V03_LOCUS10635</name>
</gene>
<dbReference type="SUPFAM" id="SSF50814">
    <property type="entry name" value="Lipocalins"/>
    <property type="match status" value="1"/>
</dbReference>
<dbReference type="InterPro" id="IPR000463">
    <property type="entry name" value="Fatty_acid-bd"/>
</dbReference>
<evidence type="ECO:0000256" key="2">
    <source>
        <dbReference type="ARBA" id="ARBA00023121"/>
    </source>
</evidence>
<comment type="similarity">
    <text evidence="1">Belongs to the calycin superfamily. Fatty-acid binding protein (FABP) family.</text>
</comment>
<keyword evidence="4" id="KW-1185">Reference proteome</keyword>
<evidence type="ECO:0000313" key="3">
    <source>
        <dbReference type="EMBL" id="CAD7653984.1"/>
    </source>
</evidence>
<evidence type="ECO:0000313" key="4">
    <source>
        <dbReference type="Proteomes" id="UP000728032"/>
    </source>
</evidence>
<organism evidence="3">
    <name type="scientific">Oppiella nova</name>
    <dbReference type="NCBI Taxonomy" id="334625"/>
    <lineage>
        <taxon>Eukaryota</taxon>
        <taxon>Metazoa</taxon>
        <taxon>Ecdysozoa</taxon>
        <taxon>Arthropoda</taxon>
        <taxon>Chelicerata</taxon>
        <taxon>Arachnida</taxon>
        <taxon>Acari</taxon>
        <taxon>Acariformes</taxon>
        <taxon>Sarcoptiformes</taxon>
        <taxon>Oribatida</taxon>
        <taxon>Brachypylina</taxon>
        <taxon>Oppioidea</taxon>
        <taxon>Oppiidae</taxon>
        <taxon>Oppiella</taxon>
    </lineage>
</organism>
<reference evidence="3" key="1">
    <citation type="submission" date="2020-11" db="EMBL/GenBank/DDBJ databases">
        <authorList>
            <person name="Tran Van P."/>
        </authorList>
    </citation>
    <scope>NUCLEOTIDE SEQUENCE</scope>
</reference>
<dbReference type="EMBL" id="OC922180">
    <property type="protein sequence ID" value="CAD7653984.1"/>
    <property type="molecule type" value="Genomic_DNA"/>
</dbReference>
<dbReference type="PANTHER" id="PTHR11955">
    <property type="entry name" value="FATTY ACID BINDING PROTEIN"/>
    <property type="match status" value="1"/>
</dbReference>
<dbReference type="Proteomes" id="UP000728032">
    <property type="component" value="Unassembled WGS sequence"/>
</dbReference>
<protein>
    <submittedName>
        <fullName evidence="3">Uncharacterized protein</fullName>
    </submittedName>
</protein>
<dbReference type="Gene3D" id="2.40.128.20">
    <property type="match status" value="1"/>
</dbReference>
<evidence type="ECO:0000256" key="1">
    <source>
        <dbReference type="ARBA" id="ARBA00008390"/>
    </source>
</evidence>
<dbReference type="EMBL" id="CAJPVJ010007355">
    <property type="protein sequence ID" value="CAG2171171.1"/>
    <property type="molecule type" value="Genomic_DNA"/>
</dbReference>
<sequence length="121" mass="13654">MPFSNMFVLRNRSCFRAPDHVIDEVKSVTQHLEISKSGNVYTIKTVSPNQTREIQFELGKEFDAQTLTGAKPSVVVLEGNRLIQTVKGEREITIVREFNGNELRVTTTSGPVVAVRTYTRQ</sequence>
<dbReference type="AlphaFoldDB" id="A0A7R9M5J6"/>
<dbReference type="InterPro" id="IPR031259">
    <property type="entry name" value="ILBP"/>
</dbReference>
<dbReference type="OrthoDB" id="354351at2759"/>
<dbReference type="InterPro" id="IPR012674">
    <property type="entry name" value="Calycin"/>
</dbReference>
<name>A0A7R9M5J6_9ACAR</name>
<proteinExistence type="inferred from homology"/>
<dbReference type="PRINTS" id="PR00178">
    <property type="entry name" value="FATTYACIDBP"/>
</dbReference>
<dbReference type="GO" id="GO:0008289">
    <property type="term" value="F:lipid binding"/>
    <property type="evidence" value="ECO:0007669"/>
    <property type="project" value="UniProtKB-KW"/>
</dbReference>
<dbReference type="CDD" id="cd00742">
    <property type="entry name" value="FABP"/>
    <property type="match status" value="1"/>
</dbReference>